<dbReference type="EMBL" id="MPRL01000040">
    <property type="protein sequence ID" value="OOZ39854.1"/>
    <property type="molecule type" value="Genomic_DNA"/>
</dbReference>
<dbReference type="AlphaFoldDB" id="A0A1T2L457"/>
<reference evidence="3 4" key="1">
    <citation type="submission" date="2016-11" db="EMBL/GenBank/DDBJ databases">
        <title>Mixed transmission modes and dynamic genome evolution in an obligate animal-bacterial symbiosis.</title>
        <authorList>
            <person name="Russell S.L."/>
            <person name="Corbett-Detig R.B."/>
            <person name="Cavanaugh C.M."/>
        </authorList>
    </citation>
    <scope>NUCLEOTIDE SEQUENCE [LARGE SCALE GENOMIC DNA]</scope>
    <source>
        <strain evidence="3">Sveles-Q1</strain>
    </source>
</reference>
<proteinExistence type="predicted"/>
<evidence type="ECO:0000313" key="4">
    <source>
        <dbReference type="Proteomes" id="UP000191110"/>
    </source>
</evidence>
<feature type="signal peptide" evidence="1">
    <location>
        <begin position="1"/>
        <end position="26"/>
    </location>
</feature>
<feature type="chain" id="PRO_5012188139" description="Tll0287-like domain-containing protein" evidence="1">
    <location>
        <begin position="27"/>
        <end position="255"/>
    </location>
</feature>
<dbReference type="Proteomes" id="UP000191110">
    <property type="component" value="Unassembled WGS sequence"/>
</dbReference>
<evidence type="ECO:0000259" key="2">
    <source>
        <dbReference type="Pfam" id="PF11845"/>
    </source>
</evidence>
<evidence type="ECO:0000256" key="1">
    <source>
        <dbReference type="SAM" id="SignalP"/>
    </source>
</evidence>
<organism evidence="3 4">
    <name type="scientific">Solemya pervernicosa gill symbiont</name>
    <dbReference type="NCBI Taxonomy" id="642797"/>
    <lineage>
        <taxon>Bacteria</taxon>
        <taxon>Pseudomonadati</taxon>
        <taxon>Pseudomonadota</taxon>
        <taxon>Gammaproteobacteria</taxon>
        <taxon>sulfur-oxidizing symbionts</taxon>
    </lineage>
</organism>
<dbReference type="Gene3D" id="3.30.450.290">
    <property type="match status" value="1"/>
</dbReference>
<dbReference type="InterPro" id="IPR021796">
    <property type="entry name" value="Tll0287-like_dom"/>
</dbReference>
<protein>
    <recommendedName>
        <fullName evidence="2">Tll0287-like domain-containing protein</fullName>
    </recommendedName>
</protein>
<sequence>MKRWNILQLIALITSTALLSIGNSHASAQQDEARLIANLEELMIFLSAAQSAATGNQDLINDPELGDKGITGKMVITEALNNYKEKTGGRFLTPGSNDLFYQARKAMLSAVKSVVDEAQPVINAKGVGFKGFIPAVFRSQVSIKFSDKMAGKITFKATAPNQLLRNKYHVPDSWEANVLTSVFESATHSKGESYTERSQHNGKNAYRYMKPMYYKPGCLSCHGNPKGSIDITGGKREGGKLGQLAGAMSFVIYTE</sequence>
<feature type="domain" description="Tll0287-like" evidence="2">
    <location>
        <begin position="108"/>
        <end position="251"/>
    </location>
</feature>
<comment type="caution">
    <text evidence="3">The sequence shown here is derived from an EMBL/GenBank/DDBJ whole genome shotgun (WGS) entry which is preliminary data.</text>
</comment>
<keyword evidence="4" id="KW-1185">Reference proteome</keyword>
<dbReference type="Pfam" id="PF11845">
    <property type="entry name" value="Tll0287-like"/>
    <property type="match status" value="1"/>
</dbReference>
<gene>
    <name evidence="3" type="ORF">BOW53_09910</name>
</gene>
<keyword evidence="1" id="KW-0732">Signal</keyword>
<name>A0A1T2L457_9GAMM</name>
<accession>A0A1T2L457</accession>
<evidence type="ECO:0000313" key="3">
    <source>
        <dbReference type="EMBL" id="OOZ39854.1"/>
    </source>
</evidence>